<keyword evidence="2 5" id="KW-0719">Serine esterase</keyword>
<dbReference type="AlphaFoldDB" id="C1FI89"/>
<evidence type="ECO:0000313" key="10">
    <source>
        <dbReference type="Proteomes" id="UP000002009"/>
    </source>
</evidence>
<evidence type="ECO:0000256" key="4">
    <source>
        <dbReference type="ARBA" id="ARBA00049203"/>
    </source>
</evidence>
<feature type="region of interest" description="Disordered" evidence="7">
    <location>
        <begin position="242"/>
        <end position="264"/>
    </location>
</feature>
<dbReference type="STRING" id="296587.C1FI89"/>
<evidence type="ECO:0000313" key="9">
    <source>
        <dbReference type="EMBL" id="ACO69952.1"/>
    </source>
</evidence>
<evidence type="ECO:0000256" key="1">
    <source>
        <dbReference type="ARBA" id="ARBA00008645"/>
    </source>
</evidence>
<dbReference type="Gene3D" id="3.40.50.1820">
    <property type="entry name" value="alpha/beta hydrolase"/>
    <property type="match status" value="1"/>
</dbReference>
<sequence>MMPPPPPRPRAPSADDEEVHRRFDRAALFQPADISAYFDECADVRVGGGDVFRVRTARGATRGATRGRGRASIAALCLHGCALSGASFALFARRLADRGGENFRVDALDLRGHGSTRTADDRDLSLDTMARDVADVCARLYRDDDATTNEDGNTNVQVVLVGHSMGGAVAARVAQLDLVRNLRGVVVIDVVEGTALASVRGEAMRAAVASRAGKTFATIADAVEWCVRVARTTSNVESARASTAHALVPSRRDDAGDGGSEGGDGARGWTWRVDVAKMSAYWEGWYEGMGERFLRARCAKLLVLAGTDRLDDALTVAQMQGKFQTVVFPNAGHAVHEDEPERCAEAVLGFAARYASSS</sequence>
<dbReference type="InterPro" id="IPR029058">
    <property type="entry name" value="AB_hydrolase_fold"/>
</dbReference>
<dbReference type="InterPro" id="IPR016812">
    <property type="entry name" value="PPase_methylesterase_euk"/>
</dbReference>
<dbReference type="eggNOG" id="KOG2564">
    <property type="taxonomic scope" value="Eukaryota"/>
</dbReference>
<dbReference type="Pfam" id="PF12697">
    <property type="entry name" value="Abhydrolase_6"/>
    <property type="match status" value="1"/>
</dbReference>
<organism evidence="9 10">
    <name type="scientific">Micromonas commoda (strain RCC299 / NOUM17 / CCMP2709)</name>
    <name type="common">Picoplanktonic green alga</name>
    <dbReference type="NCBI Taxonomy" id="296587"/>
    <lineage>
        <taxon>Eukaryota</taxon>
        <taxon>Viridiplantae</taxon>
        <taxon>Chlorophyta</taxon>
        <taxon>Mamiellophyceae</taxon>
        <taxon>Mamiellales</taxon>
        <taxon>Mamiellaceae</taxon>
        <taxon>Micromonas</taxon>
    </lineage>
</organism>
<evidence type="ECO:0000256" key="2">
    <source>
        <dbReference type="ARBA" id="ARBA00022487"/>
    </source>
</evidence>
<name>C1FI89_MICCC</name>
<proteinExistence type="inferred from homology"/>
<dbReference type="GeneID" id="8246701"/>
<feature type="active site" evidence="6">
    <location>
        <position position="164"/>
    </location>
</feature>
<dbReference type="ESTHER" id="micsr-c1fi89">
    <property type="family name" value="PPase_methylesterase_euk"/>
</dbReference>
<dbReference type="FunCoup" id="C1FI89">
    <property type="interactions" value="1974"/>
</dbReference>
<dbReference type="InParanoid" id="C1FI89"/>
<dbReference type="GO" id="GO:0051723">
    <property type="term" value="F:protein methylesterase activity"/>
    <property type="evidence" value="ECO:0007669"/>
    <property type="project" value="UniProtKB-EC"/>
</dbReference>
<protein>
    <recommendedName>
        <fullName evidence="5">Protein phosphatase methylesterase 1</fullName>
        <shortName evidence="5">PME-1</shortName>
        <ecNumber evidence="5">3.1.1.-</ecNumber>
    </recommendedName>
</protein>
<dbReference type="SUPFAM" id="SSF53474">
    <property type="entry name" value="alpha/beta-Hydrolases"/>
    <property type="match status" value="1"/>
</dbReference>
<dbReference type="OMA" id="VTHHAYL"/>
<dbReference type="PANTHER" id="PTHR14189">
    <property type="entry name" value="PROTEIN PHOSPHATASE METHYLESTERASE-1 RELATED"/>
    <property type="match status" value="1"/>
</dbReference>
<comment type="similarity">
    <text evidence="1 5">Belongs to the AB hydrolase superfamily.</text>
</comment>
<feature type="domain" description="AB hydrolase-1" evidence="8">
    <location>
        <begin position="76"/>
        <end position="346"/>
    </location>
</feature>
<dbReference type="EC" id="3.1.1.-" evidence="5"/>
<keyword evidence="3 5" id="KW-0378">Hydrolase</keyword>
<accession>C1FI89</accession>
<dbReference type="EMBL" id="CP001576">
    <property type="protein sequence ID" value="ACO69952.1"/>
    <property type="molecule type" value="Genomic_DNA"/>
</dbReference>
<evidence type="ECO:0000256" key="5">
    <source>
        <dbReference type="PIRNR" id="PIRNR022950"/>
    </source>
</evidence>
<dbReference type="Proteomes" id="UP000002009">
    <property type="component" value="Chromosome 10"/>
</dbReference>
<dbReference type="PIRSF" id="PIRSF022950">
    <property type="entry name" value="PPase_methylesterase_euk"/>
    <property type="match status" value="1"/>
</dbReference>
<keyword evidence="10" id="KW-1185">Reference proteome</keyword>
<evidence type="ECO:0000256" key="6">
    <source>
        <dbReference type="PIRSR" id="PIRSR022950-1"/>
    </source>
</evidence>
<comment type="function">
    <text evidence="5">Demethylates proteins that have been reversibly carboxymethylated.</text>
</comment>
<comment type="catalytic activity">
    <reaction evidence="4">
        <text>[phosphatase 2A protein]-C-terminal L-leucine methyl ester + H2O = [phosphatase 2A protein]-C-terminal L-leucine + methanol + H(+)</text>
        <dbReference type="Rhea" id="RHEA:48548"/>
        <dbReference type="Rhea" id="RHEA-COMP:12134"/>
        <dbReference type="Rhea" id="RHEA-COMP:12135"/>
        <dbReference type="ChEBI" id="CHEBI:15377"/>
        <dbReference type="ChEBI" id="CHEBI:15378"/>
        <dbReference type="ChEBI" id="CHEBI:17790"/>
        <dbReference type="ChEBI" id="CHEBI:90516"/>
        <dbReference type="ChEBI" id="CHEBI:90517"/>
        <dbReference type="EC" id="3.1.1.89"/>
    </reaction>
</comment>
<reference evidence="9 10" key="1">
    <citation type="journal article" date="2009" name="Science">
        <title>Green evolution and dynamic adaptations revealed by genomes of the marine picoeukaryotes Micromonas.</title>
        <authorList>
            <person name="Worden A.Z."/>
            <person name="Lee J.H."/>
            <person name="Mock T."/>
            <person name="Rouze P."/>
            <person name="Simmons M.P."/>
            <person name="Aerts A.L."/>
            <person name="Allen A.E."/>
            <person name="Cuvelier M.L."/>
            <person name="Derelle E."/>
            <person name="Everett M.V."/>
            <person name="Foulon E."/>
            <person name="Grimwood J."/>
            <person name="Gundlach H."/>
            <person name="Henrissat B."/>
            <person name="Napoli C."/>
            <person name="McDonald S.M."/>
            <person name="Parker M.S."/>
            <person name="Rombauts S."/>
            <person name="Salamov A."/>
            <person name="Von Dassow P."/>
            <person name="Badger J.H."/>
            <person name="Coutinho P.M."/>
            <person name="Demir E."/>
            <person name="Dubchak I."/>
            <person name="Gentemann C."/>
            <person name="Eikrem W."/>
            <person name="Gready J.E."/>
            <person name="John U."/>
            <person name="Lanier W."/>
            <person name="Lindquist E.A."/>
            <person name="Lucas S."/>
            <person name="Mayer K.F."/>
            <person name="Moreau H."/>
            <person name="Not F."/>
            <person name="Otillar R."/>
            <person name="Panaud O."/>
            <person name="Pangilinan J."/>
            <person name="Paulsen I."/>
            <person name="Piegu B."/>
            <person name="Poliakov A."/>
            <person name="Robbens S."/>
            <person name="Schmutz J."/>
            <person name="Toulza E."/>
            <person name="Wyss T."/>
            <person name="Zelensky A."/>
            <person name="Zhou K."/>
            <person name="Armbrust E.V."/>
            <person name="Bhattacharya D."/>
            <person name="Goodenough U.W."/>
            <person name="Van de Peer Y."/>
            <person name="Grigoriev I.V."/>
        </authorList>
    </citation>
    <scope>NUCLEOTIDE SEQUENCE [LARGE SCALE GENOMIC DNA]</scope>
    <source>
        <strain evidence="10">RCC299 / NOUM17</strain>
    </source>
</reference>
<feature type="active site" evidence="6">
    <location>
        <position position="333"/>
    </location>
</feature>
<dbReference type="PANTHER" id="PTHR14189:SF0">
    <property type="entry name" value="PROTEIN PHOSPHATASE METHYLESTERASE 1"/>
    <property type="match status" value="1"/>
</dbReference>
<dbReference type="InterPro" id="IPR000073">
    <property type="entry name" value="AB_hydrolase_1"/>
</dbReference>
<dbReference type="OrthoDB" id="194865at2759"/>
<evidence type="ECO:0000259" key="8">
    <source>
        <dbReference type="Pfam" id="PF12697"/>
    </source>
</evidence>
<evidence type="ECO:0000256" key="3">
    <source>
        <dbReference type="ARBA" id="ARBA00022801"/>
    </source>
</evidence>
<dbReference type="KEGG" id="mis:MICPUN_108996"/>
<gene>
    <name evidence="9" type="ORF">MICPUN_108996</name>
</gene>
<feature type="active site" evidence="6">
    <location>
        <position position="189"/>
    </location>
</feature>
<dbReference type="RefSeq" id="XP_002508694.1">
    <property type="nucleotide sequence ID" value="XM_002508648.1"/>
</dbReference>
<evidence type="ECO:0000256" key="7">
    <source>
        <dbReference type="SAM" id="MobiDB-lite"/>
    </source>
</evidence>